<name>A0A4V3XE92_9AGAM</name>
<proteinExistence type="predicted"/>
<keyword evidence="2" id="KW-1185">Reference proteome</keyword>
<dbReference type="AlphaFoldDB" id="A0A4V3XE92"/>
<evidence type="ECO:0000313" key="1">
    <source>
        <dbReference type="EMBL" id="THH12733.1"/>
    </source>
</evidence>
<evidence type="ECO:0000313" key="2">
    <source>
        <dbReference type="Proteomes" id="UP000310158"/>
    </source>
</evidence>
<organism evidence="1 2">
    <name type="scientific">Bondarzewia mesenterica</name>
    <dbReference type="NCBI Taxonomy" id="1095465"/>
    <lineage>
        <taxon>Eukaryota</taxon>
        <taxon>Fungi</taxon>
        <taxon>Dikarya</taxon>
        <taxon>Basidiomycota</taxon>
        <taxon>Agaricomycotina</taxon>
        <taxon>Agaricomycetes</taxon>
        <taxon>Russulales</taxon>
        <taxon>Bondarzewiaceae</taxon>
        <taxon>Bondarzewia</taxon>
    </lineage>
</organism>
<reference evidence="1 2" key="1">
    <citation type="submission" date="2019-02" db="EMBL/GenBank/DDBJ databases">
        <title>Genome sequencing of the rare red list fungi Bondarzewia mesenterica.</title>
        <authorList>
            <person name="Buettner E."/>
            <person name="Kellner H."/>
        </authorList>
    </citation>
    <scope>NUCLEOTIDE SEQUENCE [LARGE SCALE GENOMIC DNA]</scope>
    <source>
        <strain evidence="1 2">DSM 108281</strain>
    </source>
</reference>
<protein>
    <submittedName>
        <fullName evidence="1">Uncharacterized protein</fullName>
    </submittedName>
</protein>
<dbReference type="OrthoDB" id="2685482at2759"/>
<gene>
    <name evidence="1" type="ORF">EW146_g7417</name>
</gene>
<comment type="caution">
    <text evidence="1">The sequence shown here is derived from an EMBL/GenBank/DDBJ whole genome shotgun (WGS) entry which is preliminary data.</text>
</comment>
<accession>A0A4V3XE92</accession>
<sequence length="134" mass="15247">MFDIPLKKAKYIAKLRKFIAHYQEALQEIKAKLLAGELKNDVKVEADADGVEASKKNSKKPLLELAFAEDGRVMLLAMEEGNQLYLEQMKGLVQSVITAIYHEVTSNKKSAMLWSDLKEHQSEYINAEYLPEEC</sequence>
<dbReference type="EMBL" id="SGPL01000426">
    <property type="protein sequence ID" value="THH12733.1"/>
    <property type="molecule type" value="Genomic_DNA"/>
</dbReference>
<dbReference type="Proteomes" id="UP000310158">
    <property type="component" value="Unassembled WGS sequence"/>
</dbReference>